<feature type="compositionally biased region" description="Low complexity" evidence="2">
    <location>
        <begin position="85"/>
        <end position="98"/>
    </location>
</feature>
<dbReference type="GO" id="GO:0008270">
    <property type="term" value="F:zinc ion binding"/>
    <property type="evidence" value="ECO:0007669"/>
    <property type="project" value="InterPro"/>
</dbReference>
<keyword evidence="5" id="KW-1185">Reference proteome</keyword>
<evidence type="ECO:0000256" key="2">
    <source>
        <dbReference type="SAM" id="MobiDB-lite"/>
    </source>
</evidence>
<dbReference type="AlphaFoldDB" id="A0A8H4UHG6"/>
<keyword evidence="1" id="KW-0539">Nucleus</keyword>
<gene>
    <name evidence="4" type="ORF">FZEAL_6578</name>
</gene>
<sequence>MPGVPSGKGCDACRKQKKKVRHSYQLVVLISNSWSKCDQGKPACSRCTRLSIPCIGSGKQRYKFKVQTIEIGTDNPQTLTEEETTTSSSDSQSQSSSSPPWTIQTLVRVPSNPTNTITSALISRLEITDLRYDLTCYGDFLRHIPARLGQNEALDASADAFATAFSMLHKCQGYQSIAGLTKYVHALKSLRSCLSDPRKARTPETMCAIYLIMICQGWLGREDDHRTSHGEGLAYLLKAAARENWKAGFEAEMIITFCVPVIIESITNPKIKLDQWFWDMLDRFRDAHPQTSTPEASQARQVQQNSGGIPSLSIRNLARLPDFINEPELHRMDITCAYHRLLLDMHKISLIVKAVSFPPGSSPTLMQLRLSRSYNSAYSVLLAVVLVMGQLMQAFDPYSLSLVGEGALCCTEVVTMAEKISQYRPLGASHVPLTLAIGWASTEEPDMKAQIEGLLSEYQEDWTVTKWIDMGYWWRAKFAELRLRLAPPEQLQEPDLALVENSAIKENPSPEECCVM</sequence>
<name>A0A8H4UHG6_9HYPO</name>
<dbReference type="Proteomes" id="UP000635477">
    <property type="component" value="Unassembled WGS sequence"/>
</dbReference>
<dbReference type="EMBL" id="JABEYC010000487">
    <property type="protein sequence ID" value="KAF4976797.1"/>
    <property type="molecule type" value="Genomic_DNA"/>
</dbReference>
<dbReference type="PANTHER" id="PTHR38111:SF11">
    <property type="entry name" value="TRANSCRIPTION FACTOR DOMAIN-CONTAINING PROTEIN-RELATED"/>
    <property type="match status" value="1"/>
</dbReference>
<protein>
    <recommendedName>
        <fullName evidence="3">Zn(2)-C6 fungal-type domain-containing protein</fullName>
    </recommendedName>
</protein>
<dbReference type="OrthoDB" id="4314040at2759"/>
<dbReference type="InterPro" id="IPR036864">
    <property type="entry name" value="Zn2-C6_fun-type_DNA-bd_sf"/>
</dbReference>
<reference evidence="4" key="1">
    <citation type="journal article" date="2020" name="BMC Genomics">
        <title>Correction to: Identification and distribution of gene clusters required for synthesis of sphingolipid metabolism inhibitors in diverse species of the filamentous fungus Fusarium.</title>
        <authorList>
            <person name="Kim H.S."/>
            <person name="Lohmar J.M."/>
            <person name="Busman M."/>
            <person name="Brown D.W."/>
            <person name="Naumann T.A."/>
            <person name="Divon H.H."/>
            <person name="Lysoe E."/>
            <person name="Uhlig S."/>
            <person name="Proctor R.H."/>
        </authorList>
    </citation>
    <scope>NUCLEOTIDE SEQUENCE</scope>
    <source>
        <strain evidence="4">NRRL 22465</strain>
    </source>
</reference>
<dbReference type="CDD" id="cd00067">
    <property type="entry name" value="GAL4"/>
    <property type="match status" value="1"/>
</dbReference>
<dbReference type="GO" id="GO:0000981">
    <property type="term" value="F:DNA-binding transcription factor activity, RNA polymerase II-specific"/>
    <property type="evidence" value="ECO:0007669"/>
    <property type="project" value="InterPro"/>
</dbReference>
<dbReference type="Gene3D" id="4.10.240.10">
    <property type="entry name" value="Zn(2)-C6 fungal-type DNA-binding domain"/>
    <property type="match status" value="1"/>
</dbReference>
<feature type="region of interest" description="Disordered" evidence="2">
    <location>
        <begin position="289"/>
        <end position="308"/>
    </location>
</feature>
<accession>A0A8H4UHG6</accession>
<evidence type="ECO:0000256" key="1">
    <source>
        <dbReference type="ARBA" id="ARBA00023242"/>
    </source>
</evidence>
<feature type="domain" description="Zn(2)-C6 fungal-type" evidence="3">
    <location>
        <begin position="35"/>
        <end position="60"/>
    </location>
</feature>
<organism evidence="4 5">
    <name type="scientific">Fusarium zealandicum</name>
    <dbReference type="NCBI Taxonomy" id="1053134"/>
    <lineage>
        <taxon>Eukaryota</taxon>
        <taxon>Fungi</taxon>
        <taxon>Dikarya</taxon>
        <taxon>Ascomycota</taxon>
        <taxon>Pezizomycotina</taxon>
        <taxon>Sordariomycetes</taxon>
        <taxon>Hypocreomycetidae</taxon>
        <taxon>Hypocreales</taxon>
        <taxon>Nectriaceae</taxon>
        <taxon>Fusarium</taxon>
        <taxon>Fusarium staphyleae species complex</taxon>
    </lineage>
</organism>
<dbReference type="InterPro" id="IPR001138">
    <property type="entry name" value="Zn2Cys6_DnaBD"/>
</dbReference>
<proteinExistence type="predicted"/>
<feature type="region of interest" description="Disordered" evidence="2">
    <location>
        <begin position="73"/>
        <end position="101"/>
    </location>
</feature>
<dbReference type="Pfam" id="PF00172">
    <property type="entry name" value="Zn_clus"/>
    <property type="match status" value="1"/>
</dbReference>
<evidence type="ECO:0000313" key="5">
    <source>
        <dbReference type="Proteomes" id="UP000635477"/>
    </source>
</evidence>
<evidence type="ECO:0000313" key="4">
    <source>
        <dbReference type="EMBL" id="KAF4976797.1"/>
    </source>
</evidence>
<dbReference type="PANTHER" id="PTHR38111">
    <property type="entry name" value="ZN(2)-C6 FUNGAL-TYPE DOMAIN-CONTAINING PROTEIN-RELATED"/>
    <property type="match status" value="1"/>
</dbReference>
<evidence type="ECO:0000259" key="3">
    <source>
        <dbReference type="Pfam" id="PF00172"/>
    </source>
</evidence>
<comment type="caution">
    <text evidence="4">The sequence shown here is derived from an EMBL/GenBank/DDBJ whole genome shotgun (WGS) entry which is preliminary data.</text>
</comment>
<dbReference type="InterPro" id="IPR053178">
    <property type="entry name" value="Osmoadaptation_assoc"/>
</dbReference>
<reference evidence="4" key="2">
    <citation type="submission" date="2020-05" db="EMBL/GenBank/DDBJ databases">
        <authorList>
            <person name="Kim H.-S."/>
            <person name="Proctor R.H."/>
            <person name="Brown D.W."/>
        </authorList>
    </citation>
    <scope>NUCLEOTIDE SEQUENCE</scope>
    <source>
        <strain evidence="4">NRRL 22465</strain>
    </source>
</reference>